<evidence type="ECO:0000313" key="2">
    <source>
        <dbReference type="EMBL" id="GID09772.1"/>
    </source>
</evidence>
<dbReference type="Gene3D" id="3.10.450.50">
    <property type="match status" value="1"/>
</dbReference>
<reference evidence="2" key="1">
    <citation type="submission" date="2021-01" db="EMBL/GenBank/DDBJ databases">
        <title>Whole genome shotgun sequence of Actinocatenispora rupis NBRC 107355.</title>
        <authorList>
            <person name="Komaki H."/>
            <person name="Tamura T."/>
        </authorList>
    </citation>
    <scope>NUCLEOTIDE SEQUENCE</scope>
    <source>
        <strain evidence="2">NBRC 107355</strain>
    </source>
</reference>
<protein>
    <recommendedName>
        <fullName evidence="1">SnoaL-like domain-containing protein</fullName>
    </recommendedName>
</protein>
<proteinExistence type="predicted"/>
<dbReference type="InterPro" id="IPR037401">
    <property type="entry name" value="SnoaL-like"/>
</dbReference>
<dbReference type="InterPro" id="IPR032710">
    <property type="entry name" value="NTF2-like_dom_sf"/>
</dbReference>
<comment type="caution">
    <text evidence="2">The sequence shown here is derived from an EMBL/GenBank/DDBJ whole genome shotgun (WGS) entry which is preliminary data.</text>
</comment>
<dbReference type="Proteomes" id="UP000612808">
    <property type="component" value="Unassembled WGS sequence"/>
</dbReference>
<gene>
    <name evidence="2" type="ORF">Aru02nite_06610</name>
</gene>
<sequence length="120" mass="12658">MPSDLTARVFRAVDATDVPAFVDLFTPDGSMTFGNSAPLSGREAIAAGLTAFYATLSGLRHDIRNEWTVGADTVVEATVTYSLPDGREVPVPAVTIFHTDGGGLIDDYRIFIDLAPLAAG</sequence>
<organism evidence="2 3">
    <name type="scientific">Actinocatenispora rupis</name>
    <dbReference type="NCBI Taxonomy" id="519421"/>
    <lineage>
        <taxon>Bacteria</taxon>
        <taxon>Bacillati</taxon>
        <taxon>Actinomycetota</taxon>
        <taxon>Actinomycetes</taxon>
        <taxon>Micromonosporales</taxon>
        <taxon>Micromonosporaceae</taxon>
        <taxon>Actinocatenispora</taxon>
    </lineage>
</organism>
<accession>A0A8J3NAP2</accession>
<dbReference type="AlphaFoldDB" id="A0A8J3NAP2"/>
<keyword evidence="3" id="KW-1185">Reference proteome</keyword>
<feature type="domain" description="SnoaL-like" evidence="1">
    <location>
        <begin position="8"/>
        <end position="102"/>
    </location>
</feature>
<name>A0A8J3NAP2_9ACTN</name>
<dbReference type="RefSeq" id="WP_203654760.1">
    <property type="nucleotide sequence ID" value="NZ_BAAAZM010000002.1"/>
</dbReference>
<dbReference type="InterPro" id="IPR011944">
    <property type="entry name" value="Steroid_delta5-4_isomerase"/>
</dbReference>
<dbReference type="Pfam" id="PF12680">
    <property type="entry name" value="SnoaL_2"/>
    <property type="match status" value="1"/>
</dbReference>
<dbReference type="EMBL" id="BOMB01000003">
    <property type="protein sequence ID" value="GID09772.1"/>
    <property type="molecule type" value="Genomic_DNA"/>
</dbReference>
<dbReference type="NCBIfam" id="TIGR02246">
    <property type="entry name" value="SgcJ/EcaC family oxidoreductase"/>
    <property type="match status" value="1"/>
</dbReference>
<dbReference type="SUPFAM" id="SSF54427">
    <property type="entry name" value="NTF2-like"/>
    <property type="match status" value="1"/>
</dbReference>
<evidence type="ECO:0000259" key="1">
    <source>
        <dbReference type="Pfam" id="PF12680"/>
    </source>
</evidence>
<evidence type="ECO:0000313" key="3">
    <source>
        <dbReference type="Proteomes" id="UP000612808"/>
    </source>
</evidence>